<dbReference type="Proteomes" id="UP000076738">
    <property type="component" value="Unassembled WGS sequence"/>
</dbReference>
<dbReference type="SUPFAM" id="SSF54909">
    <property type="entry name" value="Dimeric alpha+beta barrel"/>
    <property type="match status" value="1"/>
</dbReference>
<sequence>MSTPASSPPQFLPNCYELIIGTPSLSSPASTVQKFKAGLAIQSQHPDFLGVPLEGVCVEEETRALRVLEWKSYEGHMTNFRLGPLYAPFVAARAGAYTGPQSMTHYHLLSPPPKAPVVEHMHLPLLSPAHFPEFSAQFSAALDTYIRPAAGFTGLALGQEVEDPSSALCLLGWERVEDHTEVFRYSAMFDKWREVVGPLFERFLKGGIGGLEMFHVRTCAPGEGVRGGGGM</sequence>
<dbReference type="AlphaFoldDB" id="A0A167KK63"/>
<dbReference type="Gene3D" id="3.30.70.100">
    <property type="match status" value="2"/>
</dbReference>
<organism evidence="1 2">
    <name type="scientific">Calocera viscosa (strain TUFC12733)</name>
    <dbReference type="NCBI Taxonomy" id="1330018"/>
    <lineage>
        <taxon>Eukaryota</taxon>
        <taxon>Fungi</taxon>
        <taxon>Dikarya</taxon>
        <taxon>Basidiomycota</taxon>
        <taxon>Agaricomycotina</taxon>
        <taxon>Dacrymycetes</taxon>
        <taxon>Dacrymycetales</taxon>
        <taxon>Dacrymycetaceae</taxon>
        <taxon>Calocera</taxon>
    </lineage>
</organism>
<evidence type="ECO:0000313" key="1">
    <source>
        <dbReference type="EMBL" id="KZO94726.1"/>
    </source>
</evidence>
<dbReference type="InterPro" id="IPR011008">
    <property type="entry name" value="Dimeric_a/b-barrel"/>
</dbReference>
<evidence type="ECO:0008006" key="3">
    <source>
        <dbReference type="Google" id="ProtNLM"/>
    </source>
</evidence>
<accession>A0A167KK63</accession>
<protein>
    <recommendedName>
        <fullName evidence="3">ABM domain-containing protein</fullName>
    </recommendedName>
</protein>
<keyword evidence="2" id="KW-1185">Reference proteome</keyword>
<dbReference type="OrthoDB" id="3361319at2759"/>
<dbReference type="EMBL" id="KV417293">
    <property type="protein sequence ID" value="KZO94726.1"/>
    <property type="molecule type" value="Genomic_DNA"/>
</dbReference>
<name>A0A167KK63_CALVF</name>
<evidence type="ECO:0000313" key="2">
    <source>
        <dbReference type="Proteomes" id="UP000076738"/>
    </source>
</evidence>
<proteinExistence type="predicted"/>
<reference evidence="1 2" key="1">
    <citation type="journal article" date="2016" name="Mol. Biol. Evol.">
        <title>Comparative Genomics of Early-Diverging Mushroom-Forming Fungi Provides Insights into the Origins of Lignocellulose Decay Capabilities.</title>
        <authorList>
            <person name="Nagy L.G."/>
            <person name="Riley R."/>
            <person name="Tritt A."/>
            <person name="Adam C."/>
            <person name="Daum C."/>
            <person name="Floudas D."/>
            <person name="Sun H."/>
            <person name="Yadav J.S."/>
            <person name="Pangilinan J."/>
            <person name="Larsson K.H."/>
            <person name="Matsuura K."/>
            <person name="Barry K."/>
            <person name="Labutti K."/>
            <person name="Kuo R."/>
            <person name="Ohm R.A."/>
            <person name="Bhattacharya S.S."/>
            <person name="Shirouzu T."/>
            <person name="Yoshinaga Y."/>
            <person name="Martin F.M."/>
            <person name="Grigoriev I.V."/>
            <person name="Hibbett D.S."/>
        </authorList>
    </citation>
    <scope>NUCLEOTIDE SEQUENCE [LARGE SCALE GENOMIC DNA]</scope>
    <source>
        <strain evidence="1 2">TUFC12733</strain>
    </source>
</reference>
<gene>
    <name evidence="1" type="ORF">CALVIDRAFT_565466</name>
</gene>